<organism evidence="2 3">
    <name type="scientific">Ancylostoma duodenale</name>
    <dbReference type="NCBI Taxonomy" id="51022"/>
    <lineage>
        <taxon>Eukaryota</taxon>
        <taxon>Metazoa</taxon>
        <taxon>Ecdysozoa</taxon>
        <taxon>Nematoda</taxon>
        <taxon>Chromadorea</taxon>
        <taxon>Rhabditida</taxon>
        <taxon>Rhabditina</taxon>
        <taxon>Rhabditomorpha</taxon>
        <taxon>Strongyloidea</taxon>
        <taxon>Ancylostomatidae</taxon>
        <taxon>Ancylostomatinae</taxon>
        <taxon>Ancylostoma</taxon>
    </lineage>
</organism>
<dbReference type="GO" id="GO:0000014">
    <property type="term" value="F:single-stranded DNA endodeoxyribonuclease activity"/>
    <property type="evidence" value="ECO:0007669"/>
    <property type="project" value="TreeGrafter"/>
</dbReference>
<dbReference type="GO" id="GO:0000729">
    <property type="term" value="P:DNA double-strand break processing"/>
    <property type="evidence" value="ECO:0007669"/>
    <property type="project" value="TreeGrafter"/>
</dbReference>
<feature type="domain" description="Mos1 transposase HTH" evidence="1">
    <location>
        <begin position="16"/>
        <end position="61"/>
    </location>
</feature>
<gene>
    <name evidence="2" type="ORF">ANCDUO_23675</name>
</gene>
<dbReference type="GO" id="GO:0003690">
    <property type="term" value="F:double-stranded DNA binding"/>
    <property type="evidence" value="ECO:0007669"/>
    <property type="project" value="TreeGrafter"/>
</dbReference>
<dbReference type="InterPro" id="IPR036397">
    <property type="entry name" value="RNaseH_sf"/>
</dbReference>
<dbReference type="EMBL" id="KN769685">
    <property type="protein sequence ID" value="KIH46274.1"/>
    <property type="molecule type" value="Genomic_DNA"/>
</dbReference>
<dbReference type="GO" id="GO:0042800">
    <property type="term" value="F:histone H3K4 methyltransferase activity"/>
    <property type="evidence" value="ECO:0007669"/>
    <property type="project" value="TreeGrafter"/>
</dbReference>
<dbReference type="GO" id="GO:0031297">
    <property type="term" value="P:replication fork processing"/>
    <property type="evidence" value="ECO:0007669"/>
    <property type="project" value="TreeGrafter"/>
</dbReference>
<accession>A0A0C2FHS2</accession>
<protein>
    <recommendedName>
        <fullName evidence="1">Mos1 transposase HTH domain-containing protein</fullName>
    </recommendedName>
</protein>
<evidence type="ECO:0000259" key="1">
    <source>
        <dbReference type="Pfam" id="PF17906"/>
    </source>
</evidence>
<dbReference type="PANTHER" id="PTHR46060">
    <property type="entry name" value="MARINER MOS1 TRANSPOSASE-LIKE PROTEIN"/>
    <property type="match status" value="1"/>
</dbReference>
<dbReference type="GO" id="GO:0015074">
    <property type="term" value="P:DNA integration"/>
    <property type="evidence" value="ECO:0007669"/>
    <property type="project" value="TreeGrafter"/>
</dbReference>
<keyword evidence="3" id="KW-1185">Reference proteome</keyword>
<dbReference type="InterPro" id="IPR052709">
    <property type="entry name" value="Transposase-MT_Hybrid"/>
</dbReference>
<dbReference type="InterPro" id="IPR041426">
    <property type="entry name" value="Mos1_HTH"/>
</dbReference>
<dbReference type="GO" id="GO:0000793">
    <property type="term" value="C:condensed chromosome"/>
    <property type="evidence" value="ECO:0007669"/>
    <property type="project" value="TreeGrafter"/>
</dbReference>
<feature type="non-terminal residue" evidence="2">
    <location>
        <position position="1"/>
    </location>
</feature>
<sequence length="282" mass="32689">LIHFCVTIILHFRDVDFRPVALSHFRQGLSIQTTTAEINSTFEENSVTEEMVKEWFETFRKKHAQITSTAIAPQSRAQDRLMRALLDADPYKTIPQLAEQFGASIETIVNYLRMGGMLRNVKRSALSERQRRSRMEICSSLILRQKRDPTFLERIITYGEVWTTNSYAMEKKEDVVIGVWWSSFGIVHHYLVPGGGRMTAQLYLHHVTEMHKKLVMMKRGLGEQHGMFMLLDTQLPYISLGALRAVHQLGFETLPFPPNSYDLLPTDYHFVPHLRHSWRIGT</sequence>
<dbReference type="GO" id="GO:0035861">
    <property type="term" value="C:site of double-strand break"/>
    <property type="evidence" value="ECO:0007669"/>
    <property type="project" value="TreeGrafter"/>
</dbReference>
<proteinExistence type="predicted"/>
<reference evidence="2 3" key="1">
    <citation type="submission" date="2013-12" db="EMBL/GenBank/DDBJ databases">
        <title>Draft genome of the parsitic nematode Ancylostoma duodenale.</title>
        <authorList>
            <person name="Mitreva M."/>
        </authorList>
    </citation>
    <scope>NUCLEOTIDE SEQUENCE [LARGE SCALE GENOMIC DNA]</scope>
    <source>
        <strain evidence="2 3">Zhejiang</strain>
    </source>
</reference>
<dbReference type="Gene3D" id="3.30.420.10">
    <property type="entry name" value="Ribonuclease H-like superfamily/Ribonuclease H"/>
    <property type="match status" value="1"/>
</dbReference>
<dbReference type="Pfam" id="PF17906">
    <property type="entry name" value="HTH_48"/>
    <property type="match status" value="1"/>
</dbReference>
<dbReference type="Gene3D" id="1.10.10.1450">
    <property type="match status" value="1"/>
</dbReference>
<dbReference type="GO" id="GO:0005634">
    <property type="term" value="C:nucleus"/>
    <property type="evidence" value="ECO:0007669"/>
    <property type="project" value="TreeGrafter"/>
</dbReference>
<dbReference type="AlphaFoldDB" id="A0A0C2FHS2"/>
<dbReference type="OrthoDB" id="5841685at2759"/>
<dbReference type="GO" id="GO:0003697">
    <property type="term" value="F:single-stranded DNA binding"/>
    <property type="evidence" value="ECO:0007669"/>
    <property type="project" value="TreeGrafter"/>
</dbReference>
<evidence type="ECO:0000313" key="2">
    <source>
        <dbReference type="EMBL" id="KIH46274.1"/>
    </source>
</evidence>
<dbReference type="GO" id="GO:0046975">
    <property type="term" value="F:histone H3K36 methyltransferase activity"/>
    <property type="evidence" value="ECO:0007669"/>
    <property type="project" value="TreeGrafter"/>
</dbReference>
<dbReference type="PANTHER" id="PTHR46060:SF2">
    <property type="entry name" value="HISTONE-LYSINE N-METHYLTRANSFERASE SETMAR"/>
    <property type="match status" value="1"/>
</dbReference>
<evidence type="ECO:0000313" key="3">
    <source>
        <dbReference type="Proteomes" id="UP000054047"/>
    </source>
</evidence>
<dbReference type="GO" id="GO:0044774">
    <property type="term" value="P:mitotic DNA integrity checkpoint signaling"/>
    <property type="evidence" value="ECO:0007669"/>
    <property type="project" value="TreeGrafter"/>
</dbReference>
<name>A0A0C2FHS2_9BILA</name>
<dbReference type="Pfam" id="PF01359">
    <property type="entry name" value="Transposase_1"/>
    <property type="match status" value="1"/>
</dbReference>
<dbReference type="GO" id="GO:0006303">
    <property type="term" value="P:double-strand break repair via nonhomologous end joining"/>
    <property type="evidence" value="ECO:0007669"/>
    <property type="project" value="TreeGrafter"/>
</dbReference>
<dbReference type="GO" id="GO:0044547">
    <property type="term" value="F:DNA topoisomerase binding"/>
    <property type="evidence" value="ECO:0007669"/>
    <property type="project" value="TreeGrafter"/>
</dbReference>
<dbReference type="Proteomes" id="UP000054047">
    <property type="component" value="Unassembled WGS sequence"/>
</dbReference>
<dbReference type="InterPro" id="IPR001888">
    <property type="entry name" value="Transposase_1"/>
</dbReference>